<evidence type="ECO:0000313" key="1">
    <source>
        <dbReference type="EMBL" id="VDH95243.1"/>
    </source>
</evidence>
<reference evidence="1" key="1">
    <citation type="submission" date="2018-11" db="EMBL/GenBank/DDBJ databases">
        <authorList>
            <person name="Alioto T."/>
            <person name="Alioto T."/>
        </authorList>
    </citation>
    <scope>NUCLEOTIDE SEQUENCE</scope>
</reference>
<keyword evidence="2" id="KW-1185">Reference proteome</keyword>
<gene>
    <name evidence="1" type="ORF">MGAL_10B030255</name>
</gene>
<proteinExistence type="predicted"/>
<protein>
    <submittedName>
        <fullName evidence="1">Uncharacterized protein</fullName>
    </submittedName>
</protein>
<dbReference type="OrthoDB" id="6079525at2759"/>
<comment type="caution">
    <text evidence="1">The sequence shown here is derived from an EMBL/GenBank/DDBJ whole genome shotgun (WGS) entry which is preliminary data.</text>
</comment>
<dbReference type="EMBL" id="UYJE01000679">
    <property type="protein sequence ID" value="VDH95243.1"/>
    <property type="molecule type" value="Genomic_DNA"/>
</dbReference>
<evidence type="ECO:0000313" key="2">
    <source>
        <dbReference type="Proteomes" id="UP000596742"/>
    </source>
</evidence>
<organism evidence="1 2">
    <name type="scientific">Mytilus galloprovincialis</name>
    <name type="common">Mediterranean mussel</name>
    <dbReference type="NCBI Taxonomy" id="29158"/>
    <lineage>
        <taxon>Eukaryota</taxon>
        <taxon>Metazoa</taxon>
        <taxon>Spiralia</taxon>
        <taxon>Lophotrochozoa</taxon>
        <taxon>Mollusca</taxon>
        <taxon>Bivalvia</taxon>
        <taxon>Autobranchia</taxon>
        <taxon>Pteriomorphia</taxon>
        <taxon>Mytilida</taxon>
        <taxon>Mytiloidea</taxon>
        <taxon>Mytilidae</taxon>
        <taxon>Mytilinae</taxon>
        <taxon>Mytilus</taxon>
    </lineage>
</organism>
<dbReference type="Proteomes" id="UP000596742">
    <property type="component" value="Unassembled WGS sequence"/>
</dbReference>
<accession>A0A8B6BUJ7</accession>
<name>A0A8B6BUJ7_MYTGA</name>
<dbReference type="AlphaFoldDB" id="A0A8B6BUJ7"/>
<sequence>MSELLQFFLSFEVKEEPDWVENRLQYASGNVIGDKAKYKFRVIGKGKIIAIFEVQDYSLMNQITSEITRNGFCNLTCTPLTHLESWQKLLGYSSSQCNYPHRLSGNEELLWFEVGYDDGISKEEFNILWERGTQSMIHQLREGQIGIEIFKVLGERRLYGFTSKKKNEDWETHLWSFQAEDKIYKNAKLVTKI</sequence>